<dbReference type="PANTHER" id="PTHR33371">
    <property type="entry name" value="INTERMEMBRANE PHOSPHOLIPID TRANSPORT SYSTEM BINDING PROTEIN MLAD-RELATED"/>
    <property type="match status" value="1"/>
</dbReference>
<dbReference type="RefSeq" id="WP_345690244.1">
    <property type="nucleotide sequence ID" value="NZ_BAABIT010000001.1"/>
</dbReference>
<gene>
    <name evidence="4" type="ORF">ACFPM3_13275</name>
</gene>
<evidence type="ECO:0000313" key="4">
    <source>
        <dbReference type="EMBL" id="MFC5023104.1"/>
    </source>
</evidence>
<feature type="compositionally biased region" description="Basic and acidic residues" evidence="1">
    <location>
        <begin position="334"/>
        <end position="345"/>
    </location>
</feature>
<name>A0ABV9XCC6_9ACTN</name>
<proteinExistence type="predicted"/>
<organism evidence="4 5">
    <name type="scientific">Streptomyces coeruleoprunus</name>
    <dbReference type="NCBI Taxonomy" id="285563"/>
    <lineage>
        <taxon>Bacteria</taxon>
        <taxon>Bacillati</taxon>
        <taxon>Actinomycetota</taxon>
        <taxon>Actinomycetes</taxon>
        <taxon>Kitasatosporales</taxon>
        <taxon>Streptomycetaceae</taxon>
        <taxon>Streptomyces</taxon>
    </lineage>
</organism>
<sequence>MHTTTTHTTRLRLRVYGVVFLAVLALLLSLTVAVYQQVFTPVVRVTLEADTLGNQLEPRADVKLRGLLVGEVREVRADGEKATLSLALKPEHITRIPAGVHARLLPKTLFGEKYVDLVVPAGSAGGAAPGRHLREGDVIPQDRTTVGIEVQQLMNDLLPLLRTVQPAKLNATLSAFATALDGRGDRIGDNLVRLEGYLRQLNPHMPSLQEDIARFADVAEVYAEAAPDLLRVLENTLTTSRTLVERKAQLASVLTWTATAAGTVEGVLDENDDRLITLGRVSRPTLALFARYSPEYPCLLEGLVHQEAVSEEAFRGGEMRITLEFVHPRSPYRPGEEPRYADRSGPHCRGLPHPNIPAPHTKLDDGTEDSGAPAGGHGGVSPVSATASEQRAVAALVAPVMGVSADRVPSVATLLFGPMARGTAVSVA</sequence>
<dbReference type="Pfam" id="PF02470">
    <property type="entry name" value="MlaD"/>
    <property type="match status" value="1"/>
</dbReference>
<reference evidence="5" key="1">
    <citation type="journal article" date="2019" name="Int. J. Syst. Evol. Microbiol.">
        <title>The Global Catalogue of Microorganisms (GCM) 10K type strain sequencing project: providing services to taxonomists for standard genome sequencing and annotation.</title>
        <authorList>
            <consortium name="The Broad Institute Genomics Platform"/>
            <consortium name="The Broad Institute Genome Sequencing Center for Infectious Disease"/>
            <person name="Wu L."/>
            <person name="Ma J."/>
        </authorList>
    </citation>
    <scope>NUCLEOTIDE SEQUENCE [LARGE SCALE GENOMIC DNA]</scope>
    <source>
        <strain evidence="5">CGMCC 4.1648</strain>
    </source>
</reference>
<feature type="domain" description="Mammalian cell entry C-terminal" evidence="3">
    <location>
        <begin position="131"/>
        <end position="346"/>
    </location>
</feature>
<feature type="domain" description="Mce/MlaD" evidence="2">
    <location>
        <begin position="43"/>
        <end position="118"/>
    </location>
</feature>
<evidence type="ECO:0000256" key="1">
    <source>
        <dbReference type="SAM" id="MobiDB-lite"/>
    </source>
</evidence>
<dbReference type="InterPro" id="IPR005693">
    <property type="entry name" value="Mce"/>
</dbReference>
<evidence type="ECO:0000259" key="3">
    <source>
        <dbReference type="Pfam" id="PF11887"/>
    </source>
</evidence>
<keyword evidence="5" id="KW-1185">Reference proteome</keyword>
<dbReference type="InterPro" id="IPR052336">
    <property type="entry name" value="MlaD_Phospholipid_Transporter"/>
</dbReference>
<dbReference type="InterPro" id="IPR024516">
    <property type="entry name" value="Mce_C"/>
</dbReference>
<evidence type="ECO:0000313" key="5">
    <source>
        <dbReference type="Proteomes" id="UP001595829"/>
    </source>
</evidence>
<dbReference type="PANTHER" id="PTHR33371:SF19">
    <property type="entry name" value="MCE-FAMILY PROTEIN MCE4A"/>
    <property type="match status" value="1"/>
</dbReference>
<dbReference type="NCBIfam" id="TIGR00996">
    <property type="entry name" value="Mtu_fam_mce"/>
    <property type="match status" value="1"/>
</dbReference>
<accession>A0ABV9XCC6</accession>
<dbReference type="InterPro" id="IPR003399">
    <property type="entry name" value="Mce/MlaD"/>
</dbReference>
<dbReference type="Proteomes" id="UP001595829">
    <property type="component" value="Unassembled WGS sequence"/>
</dbReference>
<comment type="caution">
    <text evidence="4">The sequence shown here is derived from an EMBL/GenBank/DDBJ whole genome shotgun (WGS) entry which is preliminary data.</text>
</comment>
<dbReference type="EMBL" id="JBHSJD010000007">
    <property type="protein sequence ID" value="MFC5023104.1"/>
    <property type="molecule type" value="Genomic_DNA"/>
</dbReference>
<evidence type="ECO:0000259" key="2">
    <source>
        <dbReference type="Pfam" id="PF02470"/>
    </source>
</evidence>
<dbReference type="Pfam" id="PF11887">
    <property type="entry name" value="Mce4_CUP1"/>
    <property type="match status" value="1"/>
</dbReference>
<feature type="region of interest" description="Disordered" evidence="1">
    <location>
        <begin position="328"/>
        <end position="385"/>
    </location>
</feature>
<protein>
    <submittedName>
        <fullName evidence="4">MCE family protein</fullName>
    </submittedName>
</protein>